<dbReference type="AlphaFoldDB" id="A0A392V6I5"/>
<accession>A0A392V6I5</accession>
<organism evidence="1 2">
    <name type="scientific">Trifolium medium</name>
    <dbReference type="NCBI Taxonomy" id="97028"/>
    <lineage>
        <taxon>Eukaryota</taxon>
        <taxon>Viridiplantae</taxon>
        <taxon>Streptophyta</taxon>
        <taxon>Embryophyta</taxon>
        <taxon>Tracheophyta</taxon>
        <taxon>Spermatophyta</taxon>
        <taxon>Magnoliopsida</taxon>
        <taxon>eudicotyledons</taxon>
        <taxon>Gunneridae</taxon>
        <taxon>Pentapetalae</taxon>
        <taxon>rosids</taxon>
        <taxon>fabids</taxon>
        <taxon>Fabales</taxon>
        <taxon>Fabaceae</taxon>
        <taxon>Papilionoideae</taxon>
        <taxon>50 kb inversion clade</taxon>
        <taxon>NPAAA clade</taxon>
        <taxon>Hologalegina</taxon>
        <taxon>IRL clade</taxon>
        <taxon>Trifolieae</taxon>
        <taxon>Trifolium</taxon>
    </lineage>
</organism>
<evidence type="ECO:0000313" key="2">
    <source>
        <dbReference type="Proteomes" id="UP000265520"/>
    </source>
</evidence>
<sequence>MTECHLLVPDMCAKGDLPWRELRKDILAYEEVVNLIKVVVLMKIVWGNSDCYEKQVREFLVNIP</sequence>
<feature type="non-terminal residue" evidence="1">
    <location>
        <position position="64"/>
    </location>
</feature>
<name>A0A392V6I5_9FABA</name>
<protein>
    <submittedName>
        <fullName evidence="1">Uncharacterized protein</fullName>
    </submittedName>
</protein>
<evidence type="ECO:0000313" key="1">
    <source>
        <dbReference type="EMBL" id="MCI83023.1"/>
    </source>
</evidence>
<comment type="caution">
    <text evidence="1">The sequence shown here is derived from an EMBL/GenBank/DDBJ whole genome shotgun (WGS) entry which is preliminary data.</text>
</comment>
<dbReference type="Proteomes" id="UP000265520">
    <property type="component" value="Unassembled WGS sequence"/>
</dbReference>
<dbReference type="EMBL" id="LXQA011056888">
    <property type="protein sequence ID" value="MCI83023.1"/>
    <property type="molecule type" value="Genomic_DNA"/>
</dbReference>
<keyword evidence="2" id="KW-1185">Reference proteome</keyword>
<reference evidence="1 2" key="1">
    <citation type="journal article" date="2018" name="Front. Plant Sci.">
        <title>Red Clover (Trifolium pratense) and Zigzag Clover (T. medium) - A Picture of Genomic Similarities and Differences.</title>
        <authorList>
            <person name="Dluhosova J."/>
            <person name="Istvanek J."/>
            <person name="Nedelnik J."/>
            <person name="Repkova J."/>
        </authorList>
    </citation>
    <scope>NUCLEOTIDE SEQUENCE [LARGE SCALE GENOMIC DNA]</scope>
    <source>
        <strain evidence="2">cv. 10/8</strain>
        <tissue evidence="1">Leaf</tissue>
    </source>
</reference>
<proteinExistence type="predicted"/>